<reference evidence="2" key="2">
    <citation type="submission" date="2017-02" db="EMBL/GenBank/DDBJ databases">
        <title>Sunflower complete genome.</title>
        <authorList>
            <person name="Langlade N."/>
            <person name="Munos S."/>
        </authorList>
    </citation>
    <scope>NUCLEOTIDE SEQUENCE [LARGE SCALE GENOMIC DNA]</scope>
    <source>
        <tissue evidence="2">Leaves</tissue>
    </source>
</reference>
<protein>
    <submittedName>
        <fullName evidence="2">Uncharacterized protein</fullName>
    </submittedName>
</protein>
<dbReference type="EMBL" id="CM007904">
    <property type="protein sequence ID" value="OTF96261.1"/>
    <property type="molecule type" value="Genomic_DNA"/>
</dbReference>
<keyword evidence="3" id="KW-1185">Reference proteome</keyword>
<sequence length="73" mass="8862">MVMKFYPFSSLQGSVHPQMHRSRLMLHIDFYRSFQKLFCMLPPQFLICKTISCNQMCKRVSKQTELMIHKWFT</sequence>
<dbReference type="Gramene" id="mRNA:HanXRQr2_Chr15g0715711">
    <property type="protein sequence ID" value="mRNA:HanXRQr2_Chr15g0715711"/>
    <property type="gene ID" value="HanXRQr2_Chr15g0715711"/>
</dbReference>
<evidence type="ECO:0000313" key="2">
    <source>
        <dbReference type="EMBL" id="OTF96261.1"/>
    </source>
</evidence>
<organism evidence="2 3">
    <name type="scientific">Helianthus annuus</name>
    <name type="common">Common sunflower</name>
    <dbReference type="NCBI Taxonomy" id="4232"/>
    <lineage>
        <taxon>Eukaryota</taxon>
        <taxon>Viridiplantae</taxon>
        <taxon>Streptophyta</taxon>
        <taxon>Embryophyta</taxon>
        <taxon>Tracheophyta</taxon>
        <taxon>Spermatophyta</taxon>
        <taxon>Magnoliopsida</taxon>
        <taxon>eudicotyledons</taxon>
        <taxon>Gunneridae</taxon>
        <taxon>Pentapetalae</taxon>
        <taxon>asterids</taxon>
        <taxon>campanulids</taxon>
        <taxon>Asterales</taxon>
        <taxon>Asteraceae</taxon>
        <taxon>Asteroideae</taxon>
        <taxon>Heliantheae alliance</taxon>
        <taxon>Heliantheae</taxon>
        <taxon>Helianthus</taxon>
    </lineage>
</organism>
<dbReference type="InParanoid" id="A0A251SCJ2"/>
<evidence type="ECO:0000313" key="1">
    <source>
        <dbReference type="EMBL" id="KAF5766467.1"/>
    </source>
</evidence>
<reference evidence="1 3" key="1">
    <citation type="journal article" date="2017" name="Nature">
        <title>The sunflower genome provides insights into oil metabolism, flowering and Asterid evolution.</title>
        <authorList>
            <person name="Badouin H."/>
            <person name="Gouzy J."/>
            <person name="Grassa C.J."/>
            <person name="Murat F."/>
            <person name="Staton S.E."/>
            <person name="Cottret L."/>
            <person name="Lelandais-Briere C."/>
            <person name="Owens G.L."/>
            <person name="Carrere S."/>
            <person name="Mayjonade B."/>
            <person name="Legrand L."/>
            <person name="Gill N."/>
            <person name="Kane N.C."/>
            <person name="Bowers J.E."/>
            <person name="Hubner S."/>
            <person name="Bellec A."/>
            <person name="Berard A."/>
            <person name="Berges H."/>
            <person name="Blanchet N."/>
            <person name="Boniface M.C."/>
            <person name="Brunel D."/>
            <person name="Catrice O."/>
            <person name="Chaidir N."/>
            <person name="Claudel C."/>
            <person name="Donnadieu C."/>
            <person name="Faraut T."/>
            <person name="Fievet G."/>
            <person name="Helmstetter N."/>
            <person name="King M."/>
            <person name="Knapp S.J."/>
            <person name="Lai Z."/>
            <person name="Le Paslier M.C."/>
            <person name="Lippi Y."/>
            <person name="Lorenzon L."/>
            <person name="Mandel J.R."/>
            <person name="Marage G."/>
            <person name="Marchand G."/>
            <person name="Marquand E."/>
            <person name="Bret-Mestries E."/>
            <person name="Morien E."/>
            <person name="Nambeesan S."/>
            <person name="Nguyen T."/>
            <person name="Pegot-Espagnet P."/>
            <person name="Pouilly N."/>
            <person name="Raftis F."/>
            <person name="Sallet E."/>
            <person name="Schiex T."/>
            <person name="Thomas J."/>
            <person name="Vandecasteele C."/>
            <person name="Vares D."/>
            <person name="Vear F."/>
            <person name="Vautrin S."/>
            <person name="Crespi M."/>
            <person name="Mangin B."/>
            <person name="Burke J.M."/>
            <person name="Salse J."/>
            <person name="Munos S."/>
            <person name="Vincourt P."/>
            <person name="Rieseberg L.H."/>
            <person name="Langlade N.B."/>
        </authorList>
    </citation>
    <scope>NUCLEOTIDE SEQUENCE [LARGE SCALE GENOMIC DNA]</scope>
    <source>
        <strain evidence="3">cv. SF193</strain>
        <tissue evidence="1">Leaves</tissue>
    </source>
</reference>
<gene>
    <name evidence="2" type="ORF">HannXRQ_Chr15g0492121</name>
    <name evidence="1" type="ORF">HanXRQr2_Chr15g0715711</name>
</gene>
<evidence type="ECO:0000313" key="3">
    <source>
        <dbReference type="Proteomes" id="UP000215914"/>
    </source>
</evidence>
<dbReference type="AlphaFoldDB" id="A0A251SCJ2"/>
<proteinExistence type="predicted"/>
<dbReference type="Proteomes" id="UP000215914">
    <property type="component" value="Chromosome 15"/>
</dbReference>
<name>A0A251SCJ2_HELAN</name>
<reference evidence="1" key="3">
    <citation type="submission" date="2020-06" db="EMBL/GenBank/DDBJ databases">
        <title>Helianthus annuus Genome sequencing and assembly Release 2.</title>
        <authorList>
            <person name="Gouzy J."/>
            <person name="Langlade N."/>
            <person name="Munos S."/>
        </authorList>
    </citation>
    <scope>NUCLEOTIDE SEQUENCE</scope>
    <source>
        <tissue evidence="1">Leaves</tissue>
    </source>
</reference>
<accession>A0A251SCJ2</accession>
<dbReference type="EMBL" id="MNCJ02000330">
    <property type="protein sequence ID" value="KAF5766467.1"/>
    <property type="molecule type" value="Genomic_DNA"/>
</dbReference>